<dbReference type="Gene3D" id="2.60.40.10">
    <property type="entry name" value="Immunoglobulins"/>
    <property type="match status" value="1"/>
</dbReference>
<evidence type="ECO:0000313" key="12">
    <source>
        <dbReference type="EMBL" id="GGI14883.1"/>
    </source>
</evidence>
<dbReference type="Pfam" id="PF15902">
    <property type="entry name" value="Sortilin-Vps10"/>
    <property type="match status" value="1"/>
</dbReference>
<dbReference type="InterPro" id="IPR022398">
    <property type="entry name" value="Peptidase_S8_His-AS"/>
</dbReference>
<evidence type="ECO:0000259" key="11">
    <source>
        <dbReference type="Pfam" id="PF15902"/>
    </source>
</evidence>
<dbReference type="PANTHER" id="PTHR43806:SF65">
    <property type="entry name" value="SERINE PROTEASE APRX"/>
    <property type="match status" value="1"/>
</dbReference>
<dbReference type="CDD" id="cd15482">
    <property type="entry name" value="Sialidase_non-viral"/>
    <property type="match status" value="3"/>
</dbReference>
<evidence type="ECO:0000256" key="6">
    <source>
        <dbReference type="PIRSR" id="PIRSR615500-1"/>
    </source>
</evidence>
<dbReference type="InterPro" id="IPR050131">
    <property type="entry name" value="Peptidase_S8_subtilisin-like"/>
</dbReference>
<evidence type="ECO:0000256" key="7">
    <source>
        <dbReference type="PROSITE-ProRule" id="PRU01240"/>
    </source>
</evidence>
<evidence type="ECO:0000256" key="2">
    <source>
        <dbReference type="ARBA" id="ARBA00022670"/>
    </source>
</evidence>
<evidence type="ECO:0000256" key="1">
    <source>
        <dbReference type="ARBA" id="ARBA00011073"/>
    </source>
</evidence>
<dbReference type="InterPro" id="IPR034213">
    <property type="entry name" value="S8_Vpr-like"/>
</dbReference>
<feature type="active site" description="Charge relay system" evidence="6 7">
    <location>
        <position position="221"/>
    </location>
</feature>
<dbReference type="Pfam" id="PF00082">
    <property type="entry name" value="Peptidase_S8"/>
    <property type="match status" value="1"/>
</dbReference>
<dbReference type="GO" id="GO:0006508">
    <property type="term" value="P:proteolysis"/>
    <property type="evidence" value="ECO:0007669"/>
    <property type="project" value="UniProtKB-KW"/>
</dbReference>
<feature type="domain" description="Peptidase S8/S53" evidence="9">
    <location>
        <begin position="173"/>
        <end position="591"/>
    </location>
</feature>
<keyword evidence="3" id="KW-0677">Repeat</keyword>
<evidence type="ECO:0000259" key="9">
    <source>
        <dbReference type="Pfam" id="PF00082"/>
    </source>
</evidence>
<protein>
    <submittedName>
        <fullName evidence="12">Uncharacterized protein</fullName>
    </submittedName>
</protein>
<dbReference type="InterPro" id="IPR015500">
    <property type="entry name" value="Peptidase_S8_subtilisin-rel"/>
</dbReference>
<accession>A0A8J3ARF2</accession>
<dbReference type="InterPro" id="IPR015943">
    <property type="entry name" value="WD40/YVTN_repeat-like_dom_sf"/>
</dbReference>
<name>A0A8J3ARF2_9BACI</name>
<dbReference type="Gene3D" id="3.40.50.200">
    <property type="entry name" value="Peptidase S8/S53 domain"/>
    <property type="match status" value="1"/>
</dbReference>
<dbReference type="SUPFAM" id="SSF52025">
    <property type="entry name" value="PA domain"/>
    <property type="match status" value="1"/>
</dbReference>
<comment type="similarity">
    <text evidence="1 7 8">Belongs to the peptidase S8 family.</text>
</comment>
<dbReference type="InterPro" id="IPR031778">
    <property type="entry name" value="Sortilin_N"/>
</dbReference>
<dbReference type="InterPro" id="IPR023827">
    <property type="entry name" value="Peptidase_S8_Asp-AS"/>
</dbReference>
<feature type="active site" description="Charge relay system" evidence="6 7">
    <location>
        <position position="555"/>
    </location>
</feature>
<dbReference type="InterPro" id="IPR000209">
    <property type="entry name" value="Peptidase_S8/S53_dom"/>
</dbReference>
<keyword evidence="2 7" id="KW-0645">Protease</keyword>
<feature type="active site" description="Charge relay system" evidence="6 7">
    <location>
        <position position="182"/>
    </location>
</feature>
<dbReference type="PANTHER" id="PTHR43806">
    <property type="entry name" value="PEPTIDASE S8"/>
    <property type="match status" value="1"/>
</dbReference>
<dbReference type="InterPro" id="IPR023828">
    <property type="entry name" value="Peptidase_S8_Ser-AS"/>
</dbReference>
<evidence type="ECO:0000256" key="3">
    <source>
        <dbReference type="ARBA" id="ARBA00022737"/>
    </source>
</evidence>
<dbReference type="InterPro" id="IPR010259">
    <property type="entry name" value="S8pro/Inhibitor_I9"/>
</dbReference>
<dbReference type="Gene3D" id="3.50.30.30">
    <property type="match status" value="1"/>
</dbReference>
<dbReference type="PROSITE" id="PS00136">
    <property type="entry name" value="SUBTILASE_ASP"/>
    <property type="match status" value="1"/>
</dbReference>
<dbReference type="InterPro" id="IPR046450">
    <property type="entry name" value="PA_dom_sf"/>
</dbReference>
<dbReference type="EMBL" id="BMHB01000001">
    <property type="protein sequence ID" value="GGI14883.1"/>
    <property type="molecule type" value="Genomic_DNA"/>
</dbReference>
<dbReference type="PROSITE" id="PS00138">
    <property type="entry name" value="SUBTILASE_SER"/>
    <property type="match status" value="1"/>
</dbReference>
<feature type="domain" description="Sortilin N-terminal" evidence="11">
    <location>
        <begin position="1235"/>
        <end position="1337"/>
    </location>
</feature>
<evidence type="ECO:0000256" key="4">
    <source>
        <dbReference type="ARBA" id="ARBA00022801"/>
    </source>
</evidence>
<dbReference type="InterPro" id="IPR036852">
    <property type="entry name" value="Peptidase_S8/S53_dom_sf"/>
</dbReference>
<dbReference type="PRINTS" id="PR00723">
    <property type="entry name" value="SUBTILISIN"/>
</dbReference>
<feature type="domain" description="Inhibitor I9" evidence="10">
    <location>
        <begin position="81"/>
        <end position="146"/>
    </location>
</feature>
<proteinExistence type="inferred from homology"/>
<dbReference type="Pfam" id="PF05922">
    <property type="entry name" value="Inhibitor_I9"/>
    <property type="match status" value="1"/>
</dbReference>
<evidence type="ECO:0000259" key="10">
    <source>
        <dbReference type="Pfam" id="PF05922"/>
    </source>
</evidence>
<dbReference type="Proteomes" id="UP000626244">
    <property type="component" value="Unassembled WGS sequence"/>
</dbReference>
<gene>
    <name evidence="12" type="ORF">GCM10007380_25180</name>
</gene>
<dbReference type="SUPFAM" id="SSF52743">
    <property type="entry name" value="Subtilisin-like"/>
    <property type="match status" value="1"/>
</dbReference>
<reference evidence="13" key="1">
    <citation type="journal article" date="2019" name="Int. J. Syst. Evol. Microbiol.">
        <title>The Global Catalogue of Microorganisms (GCM) 10K type strain sequencing project: providing services to taxonomists for standard genome sequencing and annotation.</title>
        <authorList>
            <consortium name="The Broad Institute Genomics Platform"/>
            <consortium name="The Broad Institute Genome Sequencing Center for Infectious Disease"/>
            <person name="Wu L."/>
            <person name="Ma J."/>
        </authorList>
    </citation>
    <scope>NUCLEOTIDE SEQUENCE [LARGE SCALE GENOMIC DNA]</scope>
    <source>
        <strain evidence="13">CGMCC 1.14993</strain>
    </source>
</reference>
<dbReference type="PROSITE" id="PS00137">
    <property type="entry name" value="SUBTILASE_HIS"/>
    <property type="match status" value="1"/>
</dbReference>
<dbReference type="SUPFAM" id="SSF110296">
    <property type="entry name" value="Oligoxyloglucan reducing end-specific cellobiohydrolase"/>
    <property type="match status" value="2"/>
</dbReference>
<keyword evidence="4 7" id="KW-0378">Hydrolase</keyword>
<comment type="caution">
    <text evidence="12">The sequence shown here is derived from an EMBL/GenBank/DDBJ whole genome shotgun (WGS) entry which is preliminary data.</text>
</comment>
<evidence type="ECO:0000256" key="5">
    <source>
        <dbReference type="ARBA" id="ARBA00022825"/>
    </source>
</evidence>
<evidence type="ECO:0000313" key="13">
    <source>
        <dbReference type="Proteomes" id="UP000626244"/>
    </source>
</evidence>
<sequence length="1466" mass="158633">MKNRTKWLKERTAICIVTSTLVITNAKLTFDLPIGNAKETNQDEAMTSVVVEMEGAPAIQVLPNSEYLGATSKSTERKLKEKIESLKYSHGTVLQKIKEKRIPFNKSNEYTFTFNGMSLQVPKNKVDELHSLPGIKAIYLDQEYHANLTKSVPLIGAPDVWSKHDNNNQEVTGKGVTVAVIDTGVDYDHPDLGGAFGPGHKILGGYDFVNNDNDPMDDQGHGTHVAGIIGAHGNMQGVAPDASITAYKVLNQDGSGTTSNIIAAIEASISPDNPYPADVINMSLSGPGDGTDPVSIASQNAVDAGVVVVAAAGNDGPSYGTIGAPAIAEGVLAVGASISGIKVPDAKMVTPVEGNLSVTRLGFTANPPEAPITRELVDVGVGGLENYEGLDVKGKIVLIQSPQGVEPIQHYYREAITAQEKGAEAAIFFAPEQSGPVFKSGDTMQSHYTSNPYEKLKGQHQFLTGSSMDGRLETLVAMKIDGTKAEELKSNLAKGTVKIMITGVDATDQIADFSSRGIYDVNAKPDLVAPGVEINSTYIKSQNNESGYERLSGTSMAAPHVAGAAALLKQLKPSWNGSDISSALKETAKPLSSFDLLTQGAGRLDVKAAAETNVVASPNGLNFGIADLKDSKIHRSASLSLSNYGEKPVDIDFTVRDDTKTEASVTVSPSNIHLEPGKQVNVEVNINMNRPDQDTDISGWIEGNIQSAKEPQHIRVPYKFITRHFQITASPDPIGSTVSETTAYIYSPVYLTQAPKVTVRTPSGKTKEVTAIFDHDRWWKVPVQTDEVGIYRIDASSTIKDTKNIESTIIGSGFLEKLPAVNEHASTWKTIGPYSNTGLMNFDLKNSNSMTVLPSLSLSFFRSEDKAETWHEYRGFPVAGGLPRDIAVDPSNEENLYVAINSRGLDLTYEGKIVASKDGGKTWKTLAFPNIGIVDLEIDKTGQKLVAISRNEVYVSTDRGINWVKMPGNWSFLNKVKLLNNDLYVSASEDFINFGIYLFKDVFSGFSKSNLLFEAPGFLATREIDGNEDILITGTDSTGPNHGVFASYNKGKDWIEITHNNIPFKSIARIEIIDGEIYIGTFYDGIWKSNDNGKTWKEMEKPLPGSNSLEIDFALGGKSSPKGMRPFYVSSEQAGIYRTENKGETYKRIGIPGANVYSLAISRNSKGYQLLAGTDSNTYMTALPNQNKVDSSILEWGAAEGEGRAGESVYEIATSPSEPNVVYKIRYSAWTGLYVYRSNDGGKKWDQKFEDGGVPLAMHISPTDSKQIIISYYNSDGPGIFISKDAGENWKKIKQKHSFTAIVAANSKNPNRIWAGGNEGLFLSEDMGQTFKKIQNTPVSSIAVDSQNPDHLVVGGNYLYRSTDGGKSFEKAMVAGSNELNMFITDIIVSPNNGNIFYAASGAFRKSGLIKGGRGVLMSIDGGKTWTNVSEGLENKNATALELSPDEKYLFVGTQGGSVHRMKLNK</sequence>
<organism evidence="12 13">
    <name type="scientific">Gottfriedia solisilvae</name>
    <dbReference type="NCBI Taxonomy" id="1516104"/>
    <lineage>
        <taxon>Bacteria</taxon>
        <taxon>Bacillati</taxon>
        <taxon>Bacillota</taxon>
        <taxon>Bacilli</taxon>
        <taxon>Bacillales</taxon>
        <taxon>Bacillaceae</taxon>
        <taxon>Gottfriedia</taxon>
    </lineage>
</organism>
<keyword evidence="5 7" id="KW-0720">Serine protease</keyword>
<dbReference type="InterPro" id="IPR013783">
    <property type="entry name" value="Ig-like_fold"/>
</dbReference>
<evidence type="ECO:0000256" key="8">
    <source>
        <dbReference type="RuleBase" id="RU003355"/>
    </source>
</evidence>
<keyword evidence="13" id="KW-1185">Reference proteome</keyword>
<dbReference type="CDD" id="cd07474">
    <property type="entry name" value="Peptidases_S8_subtilisin_Vpr-like"/>
    <property type="match status" value="1"/>
</dbReference>
<dbReference type="Gene3D" id="2.130.10.10">
    <property type="entry name" value="YVTN repeat-like/Quinoprotein amine dehydrogenase"/>
    <property type="match status" value="3"/>
</dbReference>
<dbReference type="PROSITE" id="PS51892">
    <property type="entry name" value="SUBTILASE"/>
    <property type="match status" value="1"/>
</dbReference>
<dbReference type="GO" id="GO:0004252">
    <property type="term" value="F:serine-type endopeptidase activity"/>
    <property type="evidence" value="ECO:0007669"/>
    <property type="project" value="UniProtKB-UniRule"/>
</dbReference>